<protein>
    <recommendedName>
        <fullName evidence="8">Fe2OG dioxygenase domain-containing protein</fullName>
    </recommendedName>
</protein>
<keyword evidence="7" id="KW-0539">Nucleus</keyword>
<evidence type="ECO:0000256" key="4">
    <source>
        <dbReference type="ARBA" id="ARBA00022964"/>
    </source>
</evidence>
<dbReference type="Pfam" id="PF13532">
    <property type="entry name" value="2OG-FeII_Oxy_2"/>
    <property type="match status" value="1"/>
</dbReference>
<dbReference type="HOGENOM" id="CLU_059836_0_0_1"/>
<dbReference type="EMBL" id="GL945441">
    <property type="protein sequence ID" value="EGO20120.1"/>
    <property type="molecule type" value="Genomic_DNA"/>
</dbReference>
<dbReference type="Gene3D" id="2.60.120.590">
    <property type="entry name" value="Alpha-ketoglutarate-dependent dioxygenase AlkB-like"/>
    <property type="match status" value="1"/>
</dbReference>
<gene>
    <name evidence="9" type="ORF">SERLADRAFT_452856</name>
</gene>
<evidence type="ECO:0000313" key="9">
    <source>
        <dbReference type="EMBL" id="EGO20120.1"/>
    </source>
</evidence>
<name>F8P8Z1_SERL9</name>
<dbReference type="AlphaFoldDB" id="F8P8Z1"/>
<dbReference type="InterPro" id="IPR032862">
    <property type="entry name" value="ALKBH6"/>
</dbReference>
<evidence type="ECO:0000256" key="2">
    <source>
        <dbReference type="ARBA" id="ARBA00007879"/>
    </source>
</evidence>
<organism>
    <name type="scientific">Serpula lacrymans var. lacrymans (strain S7.9)</name>
    <name type="common">Dry rot fungus</name>
    <dbReference type="NCBI Taxonomy" id="578457"/>
    <lineage>
        <taxon>Eukaryota</taxon>
        <taxon>Fungi</taxon>
        <taxon>Dikarya</taxon>
        <taxon>Basidiomycota</taxon>
        <taxon>Agaricomycotina</taxon>
        <taxon>Agaricomycetes</taxon>
        <taxon>Agaricomycetidae</taxon>
        <taxon>Boletales</taxon>
        <taxon>Coniophorineae</taxon>
        <taxon>Serpulaceae</taxon>
        <taxon>Serpula</taxon>
    </lineage>
</organism>
<evidence type="ECO:0000256" key="6">
    <source>
        <dbReference type="ARBA" id="ARBA00023004"/>
    </source>
</evidence>
<sequence length="262" mass="29252">MDWSQHLIPGSSEAFYISDFITADEEQHLLRKINETPKQKWKILANRRLQLWGGEVLQNVLIRQEMPSFLNKYPDVIGRLKATGAFASSAHKSPNHVILNEYLPGQGIMPHQDGPSYHPVVATISLGSHTVFHYYRYNSDDSLSSADTTTSPAKGGQVIDSTPILSVFLEPRSAIITTGSLYTQHLHGIEETRFDTFSADGVVSLTNSPCKIPIANWKMVRDEQACMTLHEGGTLGRRARYSLTCRDVEKVASGHPLHKKRV</sequence>
<keyword evidence="4" id="KW-0223">Dioxygenase</keyword>
<comment type="similarity">
    <text evidence="2">Belongs to the alkB family.</text>
</comment>
<dbReference type="RefSeq" id="XP_007322865.1">
    <property type="nucleotide sequence ID" value="XM_007322803.1"/>
</dbReference>
<feature type="domain" description="Fe2OG dioxygenase" evidence="8">
    <location>
        <begin position="93"/>
        <end position="249"/>
    </location>
</feature>
<dbReference type="SUPFAM" id="SSF51197">
    <property type="entry name" value="Clavaminate synthase-like"/>
    <property type="match status" value="1"/>
</dbReference>
<dbReference type="InterPro" id="IPR037151">
    <property type="entry name" value="AlkB-like_sf"/>
</dbReference>
<dbReference type="PANTHER" id="PTHR46030">
    <property type="entry name" value="ALPHA-KETOGLUTARATE-DEPENDENT DIOXYGENASE ALKB HOMOLOG 6"/>
    <property type="match status" value="1"/>
</dbReference>
<proteinExistence type="inferred from homology"/>
<accession>F8P8Z1</accession>
<comment type="subcellular location">
    <subcellularLocation>
        <location evidence="1">Nucleus</location>
    </subcellularLocation>
</comment>
<evidence type="ECO:0000256" key="1">
    <source>
        <dbReference type="ARBA" id="ARBA00004123"/>
    </source>
</evidence>
<evidence type="ECO:0000256" key="3">
    <source>
        <dbReference type="ARBA" id="ARBA00022723"/>
    </source>
</evidence>
<dbReference type="PANTHER" id="PTHR46030:SF1">
    <property type="entry name" value="ALPHA-KETOGLUTARATE-DEPENDENT DIOXYGENASE ALKB HOMOLOG 6"/>
    <property type="match status" value="1"/>
</dbReference>
<dbReference type="InterPro" id="IPR005123">
    <property type="entry name" value="Oxoglu/Fe-dep_dioxygenase_dom"/>
</dbReference>
<dbReference type="Proteomes" id="UP000008064">
    <property type="component" value="Unassembled WGS sequence"/>
</dbReference>
<dbReference type="KEGG" id="sla:SERLADRAFT_452856"/>
<keyword evidence="6" id="KW-0408">Iron</keyword>
<dbReference type="GO" id="GO:0051213">
    <property type="term" value="F:dioxygenase activity"/>
    <property type="evidence" value="ECO:0007669"/>
    <property type="project" value="UniProtKB-KW"/>
</dbReference>
<dbReference type="GO" id="GO:0046872">
    <property type="term" value="F:metal ion binding"/>
    <property type="evidence" value="ECO:0007669"/>
    <property type="project" value="UniProtKB-KW"/>
</dbReference>
<reference evidence="9" key="1">
    <citation type="submission" date="2011-04" db="EMBL/GenBank/DDBJ databases">
        <title>Evolution of plant cell wall degrading machinery underlies the functional diversity of forest fungi.</title>
        <authorList>
            <consortium name="US DOE Joint Genome Institute (JGI-PGF)"/>
            <person name="Eastwood D.C."/>
            <person name="Floudas D."/>
            <person name="Binder M."/>
            <person name="Majcherczyk A."/>
            <person name="Schneider P."/>
            <person name="Aerts A."/>
            <person name="Asiegbu F.O."/>
            <person name="Baker S.E."/>
            <person name="Barry K."/>
            <person name="Bendiksby M."/>
            <person name="Blumentritt M."/>
            <person name="Coutinho P.M."/>
            <person name="Cullen D."/>
            <person name="Cullen D."/>
            <person name="Gathman A."/>
            <person name="Goodell B."/>
            <person name="Henrissat B."/>
            <person name="Ihrmark K."/>
            <person name="Kauserud H."/>
            <person name="Kohler A."/>
            <person name="LaButti K."/>
            <person name="Lapidus A."/>
            <person name="Lavin J.L."/>
            <person name="Lee Y.-H."/>
            <person name="Lindquist E."/>
            <person name="Lilly W."/>
            <person name="Lucas S."/>
            <person name="Morin E."/>
            <person name="Murat C."/>
            <person name="Oguiza J.A."/>
            <person name="Park J."/>
            <person name="Pisabarro A.G."/>
            <person name="Riley R."/>
            <person name="Rosling A."/>
            <person name="Salamov A."/>
            <person name="Schmidt O."/>
            <person name="Schmutz J."/>
            <person name="Skrede I."/>
            <person name="Stenlid J."/>
            <person name="Wiebenga A."/>
            <person name="Xie X."/>
            <person name="Kues U."/>
            <person name="Hibbett D.S."/>
            <person name="Hoffmeister D."/>
            <person name="Hogberg N."/>
            <person name="Martin F."/>
            <person name="Grigoriev I.V."/>
            <person name="Watkinson S.C."/>
        </authorList>
    </citation>
    <scope>NUCLEOTIDE SEQUENCE</scope>
    <source>
        <strain evidence="9">S7.9</strain>
    </source>
</reference>
<keyword evidence="5" id="KW-0560">Oxidoreductase</keyword>
<dbReference type="GO" id="GO:0005634">
    <property type="term" value="C:nucleus"/>
    <property type="evidence" value="ECO:0007669"/>
    <property type="project" value="UniProtKB-SubCell"/>
</dbReference>
<dbReference type="InterPro" id="IPR027450">
    <property type="entry name" value="AlkB-like"/>
</dbReference>
<evidence type="ECO:0000259" key="8">
    <source>
        <dbReference type="PROSITE" id="PS51471"/>
    </source>
</evidence>
<evidence type="ECO:0000256" key="5">
    <source>
        <dbReference type="ARBA" id="ARBA00023002"/>
    </source>
</evidence>
<dbReference type="GeneID" id="18816863"/>
<dbReference type="PROSITE" id="PS51471">
    <property type="entry name" value="FE2OG_OXY"/>
    <property type="match status" value="1"/>
</dbReference>
<keyword evidence="3" id="KW-0479">Metal-binding</keyword>
<evidence type="ECO:0000256" key="7">
    <source>
        <dbReference type="ARBA" id="ARBA00023242"/>
    </source>
</evidence>
<dbReference type="OrthoDB" id="412814at2759"/>